<gene>
    <name evidence="2" type="ORF">METZ01_LOCUS92863</name>
</gene>
<feature type="transmembrane region" description="Helical" evidence="1">
    <location>
        <begin position="56"/>
        <end position="82"/>
    </location>
</feature>
<keyword evidence="1" id="KW-1133">Transmembrane helix</keyword>
<keyword evidence="1" id="KW-0472">Membrane</keyword>
<dbReference type="AlphaFoldDB" id="A0A381VI23"/>
<organism evidence="2">
    <name type="scientific">marine metagenome</name>
    <dbReference type="NCBI Taxonomy" id="408172"/>
    <lineage>
        <taxon>unclassified sequences</taxon>
        <taxon>metagenomes</taxon>
        <taxon>ecological metagenomes</taxon>
    </lineage>
</organism>
<keyword evidence="1" id="KW-0812">Transmembrane</keyword>
<sequence>MTIVPDLVTLVHSLAYTAIFSAYALGTLHLAPRLWLRHFPANERERQPPRNRRERIGFLVHAIVFLAGIMFSLPVLSAWWVYGTGADPDAVFSHIATLGIAAALVDWLVLDWLLIRFLQPAWVIPVGTDPGSWRNIRDIAKDAVGFFPIGTGLAFGWAYVVSRWVLA</sequence>
<proteinExistence type="predicted"/>
<reference evidence="2" key="1">
    <citation type="submission" date="2018-05" db="EMBL/GenBank/DDBJ databases">
        <authorList>
            <person name="Lanie J.A."/>
            <person name="Ng W.-L."/>
            <person name="Kazmierczak K.M."/>
            <person name="Andrzejewski T.M."/>
            <person name="Davidsen T.M."/>
            <person name="Wayne K.J."/>
            <person name="Tettelin H."/>
            <person name="Glass J.I."/>
            <person name="Rusch D."/>
            <person name="Podicherti R."/>
            <person name="Tsui H.-C.T."/>
            <person name="Winkler M.E."/>
        </authorList>
    </citation>
    <scope>NUCLEOTIDE SEQUENCE</scope>
</reference>
<dbReference type="EMBL" id="UINC01008901">
    <property type="protein sequence ID" value="SVA40009.1"/>
    <property type="molecule type" value="Genomic_DNA"/>
</dbReference>
<name>A0A381VI23_9ZZZZ</name>
<feature type="transmembrane region" description="Helical" evidence="1">
    <location>
        <begin position="143"/>
        <end position="166"/>
    </location>
</feature>
<evidence type="ECO:0000256" key="1">
    <source>
        <dbReference type="SAM" id="Phobius"/>
    </source>
</evidence>
<evidence type="ECO:0000313" key="2">
    <source>
        <dbReference type="EMBL" id="SVA40009.1"/>
    </source>
</evidence>
<accession>A0A381VI23</accession>
<feature type="transmembrane region" description="Helical" evidence="1">
    <location>
        <begin position="94"/>
        <end position="115"/>
    </location>
</feature>
<protein>
    <submittedName>
        <fullName evidence="2">Uncharacterized protein</fullName>
    </submittedName>
</protein>
<feature type="transmembrane region" description="Helical" evidence="1">
    <location>
        <begin position="14"/>
        <end position="36"/>
    </location>
</feature>